<reference evidence="3" key="1">
    <citation type="journal article" date="2019" name="Int. J. Syst. Evol. Microbiol.">
        <title>The Global Catalogue of Microorganisms (GCM) 10K type strain sequencing project: providing services to taxonomists for standard genome sequencing and annotation.</title>
        <authorList>
            <consortium name="The Broad Institute Genomics Platform"/>
            <consortium name="The Broad Institute Genome Sequencing Center for Infectious Disease"/>
            <person name="Wu L."/>
            <person name="Ma J."/>
        </authorList>
    </citation>
    <scope>NUCLEOTIDE SEQUENCE [LARGE SCALE GENOMIC DNA]</scope>
    <source>
        <strain evidence="3">CCUG 55328</strain>
    </source>
</reference>
<gene>
    <name evidence="2" type="ORF">ACFQ3C_11115</name>
</gene>
<feature type="chain" id="PRO_5045300208" description="Porin" evidence="1">
    <location>
        <begin position="25"/>
        <end position="264"/>
    </location>
</feature>
<evidence type="ECO:0000313" key="3">
    <source>
        <dbReference type="Proteomes" id="UP001597151"/>
    </source>
</evidence>
<dbReference type="RefSeq" id="WP_380791689.1">
    <property type="nucleotide sequence ID" value="NZ_JBHTKR010000004.1"/>
</dbReference>
<keyword evidence="3" id="KW-1185">Reference proteome</keyword>
<comment type="caution">
    <text evidence="2">The sequence shown here is derived from an EMBL/GenBank/DDBJ whole genome shotgun (WGS) entry which is preliminary data.</text>
</comment>
<accession>A0ABW3TGP3</accession>
<organism evidence="2 3">
    <name type="scientific">Seohaeicola saemankumensis</name>
    <dbReference type="NCBI Taxonomy" id="481181"/>
    <lineage>
        <taxon>Bacteria</taxon>
        <taxon>Pseudomonadati</taxon>
        <taxon>Pseudomonadota</taxon>
        <taxon>Alphaproteobacteria</taxon>
        <taxon>Rhodobacterales</taxon>
        <taxon>Roseobacteraceae</taxon>
        <taxon>Seohaeicola</taxon>
    </lineage>
</organism>
<evidence type="ECO:0000256" key="1">
    <source>
        <dbReference type="SAM" id="SignalP"/>
    </source>
</evidence>
<evidence type="ECO:0008006" key="4">
    <source>
        <dbReference type="Google" id="ProtNLM"/>
    </source>
</evidence>
<proteinExistence type="predicted"/>
<sequence>MIVFKKLYASTAITAAFLACSAQAQTEAELEPLVMELEAALAGETFSSDVRRRAGIAAVPSGFGLSNGTASLSFSGSYGPERGDPDSTRFDASTAFSVGFGDPVNAVALEFGVVNTSFRNFGESGFFTVGANRQFSFAGGTGSVAVTVSDIEGWGDSKDNDVSGTATASFVYSINGRPVMATIGAGSSLTRDGDTGLIAGFGLSLAPDWAVSAGVVGESPIIGASYFPSALQGASVNFSLRDLDEGDDAVFGIDLGYSFNLFGR</sequence>
<evidence type="ECO:0000313" key="2">
    <source>
        <dbReference type="EMBL" id="MFD1195222.1"/>
    </source>
</evidence>
<keyword evidence="1" id="KW-0732">Signal</keyword>
<dbReference type="PROSITE" id="PS51257">
    <property type="entry name" value="PROKAR_LIPOPROTEIN"/>
    <property type="match status" value="1"/>
</dbReference>
<name>A0ABW3TGP3_9RHOB</name>
<dbReference type="Proteomes" id="UP001597151">
    <property type="component" value="Unassembled WGS sequence"/>
</dbReference>
<dbReference type="EMBL" id="JBHTKR010000004">
    <property type="protein sequence ID" value="MFD1195222.1"/>
    <property type="molecule type" value="Genomic_DNA"/>
</dbReference>
<feature type="signal peptide" evidence="1">
    <location>
        <begin position="1"/>
        <end position="24"/>
    </location>
</feature>
<protein>
    <recommendedName>
        <fullName evidence="4">Porin</fullName>
    </recommendedName>
</protein>